<dbReference type="PIRSF" id="PIRSF010372">
    <property type="entry name" value="PaiB"/>
    <property type="match status" value="1"/>
</dbReference>
<name>B1Y573_LEPCP</name>
<dbReference type="eggNOG" id="COG2808">
    <property type="taxonomic scope" value="Bacteria"/>
</dbReference>
<dbReference type="SUPFAM" id="SSF50475">
    <property type="entry name" value="FMN-binding split barrel"/>
    <property type="match status" value="1"/>
</dbReference>
<dbReference type="PANTHER" id="PTHR35802:SF1">
    <property type="entry name" value="PROTEASE SYNTHASE AND SPORULATION PROTEIN PAI 2"/>
    <property type="match status" value="1"/>
</dbReference>
<gene>
    <name evidence="1" type="ordered locus">Lcho_0027</name>
</gene>
<dbReference type="STRING" id="395495.Lcho_0027"/>
<dbReference type="AlphaFoldDB" id="B1Y573"/>
<dbReference type="Gene3D" id="2.30.110.10">
    <property type="entry name" value="Electron Transport, Fmn-binding Protein, Chain A"/>
    <property type="match status" value="1"/>
</dbReference>
<organism evidence="1 2">
    <name type="scientific">Leptothrix cholodnii (strain ATCC 51168 / LMG 8142 / SP-6)</name>
    <name type="common">Leptothrix discophora (strain SP-6)</name>
    <dbReference type="NCBI Taxonomy" id="395495"/>
    <lineage>
        <taxon>Bacteria</taxon>
        <taxon>Pseudomonadati</taxon>
        <taxon>Pseudomonadota</taxon>
        <taxon>Betaproteobacteria</taxon>
        <taxon>Burkholderiales</taxon>
        <taxon>Sphaerotilaceae</taxon>
        <taxon>Leptothrix</taxon>
    </lineage>
</organism>
<sequence length="209" mass="22708">MYLPAQFEERRPEVLHALLRAHPLATWVSQRDGELVVEHVPFLLDPARGEHGTLIGHVARANPVWRQLAASVLVFQGPQAYVSPAWYPSKQVHGKVVPTWNYAVVHAHGQPRAIEDPAALRQIVSRLTDTHEAGRAQPWQVADAPADYIDQMLAAIVGIEMPIERLVGKWKVSQNRSAADRAGVAAGLLADAAPQAAAMAALVQPSTDA</sequence>
<dbReference type="OrthoDB" id="9794948at2"/>
<dbReference type="RefSeq" id="WP_012345065.1">
    <property type="nucleotide sequence ID" value="NC_010524.1"/>
</dbReference>
<dbReference type="Pfam" id="PF04299">
    <property type="entry name" value="FMN_bind_2"/>
    <property type="match status" value="1"/>
</dbReference>
<dbReference type="InterPro" id="IPR007396">
    <property type="entry name" value="TR_PAI2-type"/>
</dbReference>
<dbReference type="Proteomes" id="UP000001693">
    <property type="component" value="Chromosome"/>
</dbReference>
<dbReference type="HOGENOM" id="CLU_065853_0_1_4"/>
<dbReference type="EMBL" id="CP001013">
    <property type="protein sequence ID" value="ACB32303.1"/>
    <property type="molecule type" value="Genomic_DNA"/>
</dbReference>
<dbReference type="PANTHER" id="PTHR35802">
    <property type="entry name" value="PROTEASE SYNTHASE AND SPORULATION PROTEIN PAI 2"/>
    <property type="match status" value="1"/>
</dbReference>
<keyword evidence="2" id="KW-1185">Reference proteome</keyword>
<accession>B1Y573</accession>
<dbReference type="KEGG" id="lch:Lcho_0027"/>
<dbReference type="InterPro" id="IPR012349">
    <property type="entry name" value="Split_barrel_FMN-bd"/>
</dbReference>
<protein>
    <submittedName>
        <fullName evidence="1">FMN-binding negative transcriptional regulator</fullName>
    </submittedName>
</protein>
<evidence type="ECO:0000313" key="1">
    <source>
        <dbReference type="EMBL" id="ACB32303.1"/>
    </source>
</evidence>
<reference evidence="1 2" key="1">
    <citation type="submission" date="2008-03" db="EMBL/GenBank/DDBJ databases">
        <title>Complete sequence of Leptothrix cholodnii SP-6.</title>
        <authorList>
            <consortium name="US DOE Joint Genome Institute"/>
            <person name="Copeland A."/>
            <person name="Lucas S."/>
            <person name="Lapidus A."/>
            <person name="Glavina del Rio T."/>
            <person name="Dalin E."/>
            <person name="Tice H."/>
            <person name="Bruce D."/>
            <person name="Goodwin L."/>
            <person name="Pitluck S."/>
            <person name="Chertkov O."/>
            <person name="Brettin T."/>
            <person name="Detter J.C."/>
            <person name="Han C."/>
            <person name="Kuske C.R."/>
            <person name="Schmutz J."/>
            <person name="Larimer F."/>
            <person name="Land M."/>
            <person name="Hauser L."/>
            <person name="Kyrpides N."/>
            <person name="Lykidis A."/>
            <person name="Emerson D."/>
            <person name="Richardson P."/>
        </authorList>
    </citation>
    <scope>NUCLEOTIDE SEQUENCE [LARGE SCALE GENOMIC DNA]</scope>
    <source>
        <strain evidence="2">ATCC 51168 / LMG 8142 / SP-6</strain>
    </source>
</reference>
<proteinExistence type="predicted"/>
<evidence type="ECO:0000313" key="2">
    <source>
        <dbReference type="Proteomes" id="UP000001693"/>
    </source>
</evidence>